<feature type="non-terminal residue" evidence="1">
    <location>
        <position position="100"/>
    </location>
</feature>
<sequence>YDSLDDACFTSFADLKLFAAVATSTAHKEAIVVFKHEKSNLCSNALATKCGKKFWSMMTMFAKVLQAHSGSNLQKLIFNSIKISDTALKEIAFEFNSSPY</sequence>
<protein>
    <submittedName>
        <fullName evidence="1">6811_t:CDS:1</fullName>
    </submittedName>
</protein>
<dbReference type="AlphaFoldDB" id="A0A9N9HBF8"/>
<dbReference type="EMBL" id="CAJVPI010005484">
    <property type="protein sequence ID" value="CAG8674288.1"/>
    <property type="molecule type" value="Genomic_DNA"/>
</dbReference>
<organism evidence="1 2">
    <name type="scientific">Paraglomus brasilianum</name>
    <dbReference type="NCBI Taxonomy" id="144538"/>
    <lineage>
        <taxon>Eukaryota</taxon>
        <taxon>Fungi</taxon>
        <taxon>Fungi incertae sedis</taxon>
        <taxon>Mucoromycota</taxon>
        <taxon>Glomeromycotina</taxon>
        <taxon>Glomeromycetes</taxon>
        <taxon>Paraglomerales</taxon>
        <taxon>Paraglomeraceae</taxon>
        <taxon>Paraglomus</taxon>
    </lineage>
</organism>
<dbReference type="Proteomes" id="UP000789739">
    <property type="component" value="Unassembled WGS sequence"/>
</dbReference>
<evidence type="ECO:0000313" key="2">
    <source>
        <dbReference type="Proteomes" id="UP000789739"/>
    </source>
</evidence>
<reference evidence="1" key="1">
    <citation type="submission" date="2021-06" db="EMBL/GenBank/DDBJ databases">
        <authorList>
            <person name="Kallberg Y."/>
            <person name="Tangrot J."/>
            <person name="Rosling A."/>
        </authorList>
    </citation>
    <scope>NUCLEOTIDE SEQUENCE</scope>
    <source>
        <strain evidence="1">BR232B</strain>
    </source>
</reference>
<proteinExistence type="predicted"/>
<evidence type="ECO:0000313" key="1">
    <source>
        <dbReference type="EMBL" id="CAG8674288.1"/>
    </source>
</evidence>
<name>A0A9N9HBF8_9GLOM</name>
<feature type="non-terminal residue" evidence="1">
    <location>
        <position position="1"/>
    </location>
</feature>
<keyword evidence="2" id="KW-1185">Reference proteome</keyword>
<gene>
    <name evidence="1" type="ORF">PBRASI_LOCUS11466</name>
</gene>
<comment type="caution">
    <text evidence="1">The sequence shown here is derived from an EMBL/GenBank/DDBJ whole genome shotgun (WGS) entry which is preliminary data.</text>
</comment>
<accession>A0A9N9HBF8</accession>